<dbReference type="InterPro" id="IPR050271">
    <property type="entry name" value="UDP-glycosyltransferase"/>
</dbReference>
<gene>
    <name evidence="5" type="ORF">HERILL_LOCUS10206</name>
</gene>
<organism evidence="5 6">
    <name type="scientific">Hermetia illucens</name>
    <name type="common">Black soldier fly</name>
    <dbReference type="NCBI Taxonomy" id="343691"/>
    <lineage>
        <taxon>Eukaryota</taxon>
        <taxon>Metazoa</taxon>
        <taxon>Ecdysozoa</taxon>
        <taxon>Arthropoda</taxon>
        <taxon>Hexapoda</taxon>
        <taxon>Insecta</taxon>
        <taxon>Pterygota</taxon>
        <taxon>Neoptera</taxon>
        <taxon>Endopterygota</taxon>
        <taxon>Diptera</taxon>
        <taxon>Brachycera</taxon>
        <taxon>Stratiomyomorpha</taxon>
        <taxon>Stratiomyidae</taxon>
        <taxon>Hermetiinae</taxon>
        <taxon>Hermetia</taxon>
    </lineage>
</organism>
<dbReference type="PANTHER" id="PTHR48043">
    <property type="entry name" value="EG:EG0003.4 PROTEIN-RELATED"/>
    <property type="match status" value="1"/>
</dbReference>
<evidence type="ECO:0000313" key="5">
    <source>
        <dbReference type="EMBL" id="CAD7087502.1"/>
    </source>
</evidence>
<keyword evidence="3" id="KW-0808">Transferase</keyword>
<evidence type="ECO:0000313" key="6">
    <source>
        <dbReference type="Proteomes" id="UP000594454"/>
    </source>
</evidence>
<dbReference type="CDD" id="cd03784">
    <property type="entry name" value="GT1_Gtf-like"/>
    <property type="match status" value="1"/>
</dbReference>
<dbReference type="FunFam" id="3.40.50.2000:FF:000050">
    <property type="entry name" value="UDP-glucuronosyltransferase"/>
    <property type="match status" value="1"/>
</dbReference>
<keyword evidence="4" id="KW-0812">Transmembrane</keyword>
<proteinExistence type="inferred from homology"/>
<comment type="similarity">
    <text evidence="1">Belongs to the UDP-glycosyltransferase family.</text>
</comment>
<name>A0A7R8UUT4_HERIL</name>
<keyword evidence="6" id="KW-1185">Reference proteome</keyword>
<keyword evidence="4" id="KW-0472">Membrane</keyword>
<dbReference type="SUPFAM" id="SSF53756">
    <property type="entry name" value="UDP-Glycosyltransferase/glycogen phosphorylase"/>
    <property type="match status" value="1"/>
</dbReference>
<dbReference type="Pfam" id="PF00201">
    <property type="entry name" value="UDPGT"/>
    <property type="match status" value="1"/>
</dbReference>
<feature type="transmembrane region" description="Helical" evidence="4">
    <location>
        <begin position="435"/>
        <end position="454"/>
    </location>
</feature>
<dbReference type="Gene3D" id="3.40.50.2000">
    <property type="entry name" value="Glycogen Phosphorylase B"/>
    <property type="match status" value="1"/>
</dbReference>
<dbReference type="AlphaFoldDB" id="A0A7R8UUT4"/>
<dbReference type="Proteomes" id="UP000594454">
    <property type="component" value="Chromosome 4"/>
</dbReference>
<dbReference type="OrthoDB" id="5835829at2759"/>
<keyword evidence="4" id="KW-1133">Transmembrane helix</keyword>
<reference evidence="5 6" key="1">
    <citation type="submission" date="2020-11" db="EMBL/GenBank/DDBJ databases">
        <authorList>
            <person name="Wallbank WR R."/>
            <person name="Pardo Diaz C."/>
            <person name="Kozak K."/>
            <person name="Martin S."/>
            <person name="Jiggins C."/>
            <person name="Moest M."/>
            <person name="Warren A I."/>
            <person name="Generalovic N T."/>
            <person name="Byers J.R.P. K."/>
            <person name="Montejo-Kovacevich G."/>
            <person name="Yen C E."/>
        </authorList>
    </citation>
    <scope>NUCLEOTIDE SEQUENCE [LARGE SCALE GENOMIC DNA]</scope>
</reference>
<evidence type="ECO:0000256" key="1">
    <source>
        <dbReference type="ARBA" id="ARBA00009995"/>
    </source>
</evidence>
<accession>A0A7R8UUT4</accession>
<sequence length="482" mass="54905">MEVIKTLMDRGHNVTVVTTLPVAKENRNFHHIKLPERSYPEQIFSNAIEERRGLIEEIKNISVILDMMLNVSEASLVDLIKSGFLNEEPFDLVVLGYFLNDFFMGIPAHFKSPFVIIDTHKPMLWTNGMIGNPSEIFYVPGAFLEETQPLSFLGRVRNTLFYVLEIAQTKFFGRSMNKIYEKHFPGDKYPSLIDMSKNVSLILQTSHFSEGIIRPEVPALIQIGGIQAKPKPDPLPKDLSSILDEATEHGVIYFSLGTHVKSSDRNPERIRSIYNVFSKLKQKVIWKWENDKYPGNASNIFYKKWLPQDDILAHPNLRLFISHCGLGSVVESKYHGVPVLAIPLFGDQFGNAKGMVDDGFAVQVNYQDLTEESFGEAVREILENPAYQEKIQTFSKLYCDRPMSIRDTAAYWMEYVIRHRGAKHMQSPAVHMNTLAYFGLDVFAILLAIVYIVFKTLSICCCTLLCRRAKSKGAGTHKKKKE</sequence>
<evidence type="ECO:0000256" key="4">
    <source>
        <dbReference type="SAM" id="Phobius"/>
    </source>
</evidence>
<evidence type="ECO:0000256" key="3">
    <source>
        <dbReference type="ARBA" id="ARBA00022679"/>
    </source>
</evidence>
<dbReference type="InParanoid" id="A0A7R8UUT4"/>
<protein>
    <recommendedName>
        <fullName evidence="7">UDP-glucuronosyltransferase</fullName>
    </recommendedName>
</protein>
<dbReference type="GO" id="GO:0008194">
    <property type="term" value="F:UDP-glycosyltransferase activity"/>
    <property type="evidence" value="ECO:0007669"/>
    <property type="project" value="InterPro"/>
</dbReference>
<keyword evidence="2" id="KW-0328">Glycosyltransferase</keyword>
<dbReference type="InterPro" id="IPR002213">
    <property type="entry name" value="UDP_glucos_trans"/>
</dbReference>
<evidence type="ECO:0008006" key="7">
    <source>
        <dbReference type="Google" id="ProtNLM"/>
    </source>
</evidence>
<dbReference type="PANTHER" id="PTHR48043:SF159">
    <property type="entry name" value="EG:EG0003.4 PROTEIN-RELATED"/>
    <property type="match status" value="1"/>
</dbReference>
<evidence type="ECO:0000256" key="2">
    <source>
        <dbReference type="ARBA" id="ARBA00022676"/>
    </source>
</evidence>
<dbReference type="EMBL" id="LR899012">
    <property type="protein sequence ID" value="CAD7087502.1"/>
    <property type="molecule type" value="Genomic_DNA"/>
</dbReference>